<dbReference type="AlphaFoldDB" id="A0A9N9VZ01"/>
<feature type="non-terminal residue" evidence="2">
    <location>
        <position position="1"/>
    </location>
</feature>
<name>A0A9N9VZ01_9HYPO</name>
<evidence type="ECO:0000256" key="1">
    <source>
        <dbReference type="SAM" id="MobiDB-lite"/>
    </source>
</evidence>
<dbReference type="OrthoDB" id="5153746at2759"/>
<comment type="caution">
    <text evidence="2">The sequence shown here is derived from an EMBL/GenBank/DDBJ whole genome shotgun (WGS) entry which is preliminary data.</text>
</comment>
<reference evidence="2 3" key="2">
    <citation type="submission" date="2021-10" db="EMBL/GenBank/DDBJ databases">
        <authorList>
            <person name="Piombo E."/>
        </authorList>
    </citation>
    <scope>NUCLEOTIDE SEQUENCE [LARGE SCALE GENOMIC DNA]</scope>
</reference>
<feature type="region of interest" description="Disordered" evidence="1">
    <location>
        <begin position="165"/>
        <end position="203"/>
    </location>
</feature>
<evidence type="ECO:0000313" key="3">
    <source>
        <dbReference type="Proteomes" id="UP000775872"/>
    </source>
</evidence>
<dbReference type="Proteomes" id="UP000775872">
    <property type="component" value="Unassembled WGS sequence"/>
</dbReference>
<feature type="compositionally biased region" description="Low complexity" evidence="1">
    <location>
        <begin position="171"/>
        <end position="180"/>
    </location>
</feature>
<sequence length="203" mass="23308">MAQTSRYSVKSHTPYVGLFDWNYLVLAVTEQASGTNGGAYCWLAVVPERTLMRRALLGFLQIPPSTHQPHQSRTLNQGKLQAGFSTYEQNWQGIMPPKRYRDNEHTSSTVRGSTRYAYEDDFGMEKLSLRDNRHHDRQREYLHEGEYYSTNHLERNRDRRIVAPDFKLRTSSSSSKSSKSGPFGLGPDGLKGRYGSSGYRDYE</sequence>
<gene>
    <name evidence="2" type="ORF">CSOL1703_00003680</name>
</gene>
<dbReference type="EMBL" id="CABFOC020000002">
    <property type="protein sequence ID" value="CAH0039519.1"/>
    <property type="molecule type" value="Genomic_DNA"/>
</dbReference>
<reference evidence="3" key="1">
    <citation type="submission" date="2019-06" db="EMBL/GenBank/DDBJ databases">
        <authorList>
            <person name="Broberg M."/>
        </authorList>
    </citation>
    <scope>NUCLEOTIDE SEQUENCE [LARGE SCALE GENOMIC DNA]</scope>
</reference>
<keyword evidence="3" id="KW-1185">Reference proteome</keyword>
<protein>
    <submittedName>
        <fullName evidence="2">Uncharacterized protein</fullName>
    </submittedName>
</protein>
<evidence type="ECO:0000313" key="2">
    <source>
        <dbReference type="EMBL" id="CAH0039519.1"/>
    </source>
</evidence>
<organism evidence="2 3">
    <name type="scientific">Clonostachys solani</name>
    <dbReference type="NCBI Taxonomy" id="160281"/>
    <lineage>
        <taxon>Eukaryota</taxon>
        <taxon>Fungi</taxon>
        <taxon>Dikarya</taxon>
        <taxon>Ascomycota</taxon>
        <taxon>Pezizomycotina</taxon>
        <taxon>Sordariomycetes</taxon>
        <taxon>Hypocreomycetidae</taxon>
        <taxon>Hypocreales</taxon>
        <taxon>Bionectriaceae</taxon>
        <taxon>Clonostachys</taxon>
    </lineage>
</organism>
<accession>A0A9N9VZ01</accession>
<proteinExistence type="predicted"/>